<proteinExistence type="predicted"/>
<keyword evidence="3" id="KW-1185">Reference proteome</keyword>
<feature type="domain" description="DUF2087" evidence="1">
    <location>
        <begin position="91"/>
        <end position="161"/>
    </location>
</feature>
<dbReference type="Pfam" id="PF09860">
    <property type="entry name" value="DUF2087"/>
    <property type="match status" value="1"/>
</dbReference>
<dbReference type="EMBL" id="JAGTUF010000005">
    <property type="protein sequence ID" value="MBR9971692.1"/>
    <property type="molecule type" value="Genomic_DNA"/>
</dbReference>
<evidence type="ECO:0000313" key="3">
    <source>
        <dbReference type="Proteomes" id="UP000680714"/>
    </source>
</evidence>
<sequence length="189" mass="21693">MPRTTFPFAAHDVSILARSLSRELEALSQKPSHVQMLNMLARSAGYQNYQHFRAQAQAQDRLDHPPALPAPAVVDFRRVERTARHFTPSGQLIRWPPKAHQRLLCLWVLWSVVPPAQVLTEAQINERLTAEHLFGDHALLRRALFDQGLVTRTPDCRQYRRLEQPPPAEAAALIRHIRLRRDAPDSKSR</sequence>
<dbReference type="InterPro" id="IPR018656">
    <property type="entry name" value="DUF2087"/>
</dbReference>
<gene>
    <name evidence="2" type="ORF">KEC16_08190</name>
</gene>
<name>A0ABS5IB84_9PROT</name>
<accession>A0ABS5IB84</accession>
<dbReference type="RefSeq" id="WP_211547704.1">
    <property type="nucleotide sequence ID" value="NZ_JAGTUF010000005.1"/>
</dbReference>
<evidence type="ECO:0000313" key="2">
    <source>
        <dbReference type="EMBL" id="MBR9971692.1"/>
    </source>
</evidence>
<protein>
    <submittedName>
        <fullName evidence="2">DUF2087 domain-containing protein</fullName>
    </submittedName>
</protein>
<comment type="caution">
    <text evidence="2">The sequence shown here is derived from an EMBL/GenBank/DDBJ whole genome shotgun (WGS) entry which is preliminary data.</text>
</comment>
<evidence type="ECO:0000259" key="1">
    <source>
        <dbReference type="Pfam" id="PF09860"/>
    </source>
</evidence>
<dbReference type="Proteomes" id="UP000680714">
    <property type="component" value="Unassembled WGS sequence"/>
</dbReference>
<reference evidence="2 3" key="1">
    <citation type="submission" date="2021-04" db="EMBL/GenBank/DDBJ databases">
        <title>Magnetospirillum sulfuroxidans sp. nov., a facultative chemolithoautotrophic sulfur-oxidizing alphaproteobacterium isolated from freshwater sediment and proposals for Paramagetospirillum gen. nov., and Magnetospirillaceae fam. nov.</title>
        <authorList>
            <person name="Koziaeva V."/>
            <person name="Geelhoed J.S."/>
            <person name="Sorokin D.Y."/>
            <person name="Grouzdev D.S."/>
        </authorList>
    </citation>
    <scope>NUCLEOTIDE SEQUENCE [LARGE SCALE GENOMIC DNA]</scope>
    <source>
        <strain evidence="2 3">J10</strain>
    </source>
</reference>
<organism evidence="2 3">
    <name type="scientific">Magnetospirillum sulfuroxidans</name>
    <dbReference type="NCBI Taxonomy" id="611300"/>
    <lineage>
        <taxon>Bacteria</taxon>
        <taxon>Pseudomonadati</taxon>
        <taxon>Pseudomonadota</taxon>
        <taxon>Alphaproteobacteria</taxon>
        <taxon>Rhodospirillales</taxon>
        <taxon>Rhodospirillaceae</taxon>
        <taxon>Magnetospirillum</taxon>
    </lineage>
</organism>